<dbReference type="AlphaFoldDB" id="A0A521E0W4"/>
<keyword evidence="1" id="KW-1133">Transmembrane helix</keyword>
<proteinExistence type="predicted"/>
<reference evidence="2 3" key="1">
    <citation type="submission" date="2017-05" db="EMBL/GenBank/DDBJ databases">
        <authorList>
            <person name="Varghese N."/>
            <person name="Submissions S."/>
        </authorList>
    </citation>
    <scope>NUCLEOTIDE SEQUENCE [LARGE SCALE GENOMIC DNA]</scope>
    <source>
        <strain evidence="2 3">DSM 27040</strain>
    </source>
</reference>
<dbReference type="EMBL" id="FXTB01000007">
    <property type="protein sequence ID" value="SMO77475.1"/>
    <property type="molecule type" value="Genomic_DNA"/>
</dbReference>
<organism evidence="2 3">
    <name type="scientific">Saccharicrinis carchari</name>
    <dbReference type="NCBI Taxonomy" id="1168039"/>
    <lineage>
        <taxon>Bacteria</taxon>
        <taxon>Pseudomonadati</taxon>
        <taxon>Bacteroidota</taxon>
        <taxon>Bacteroidia</taxon>
        <taxon>Marinilabiliales</taxon>
        <taxon>Marinilabiliaceae</taxon>
        <taxon>Saccharicrinis</taxon>
    </lineage>
</organism>
<keyword evidence="1" id="KW-0472">Membrane</keyword>
<accession>A0A521E0W4</accession>
<gene>
    <name evidence="2" type="ORF">SAMN06265379_10798</name>
</gene>
<evidence type="ECO:0000313" key="2">
    <source>
        <dbReference type="EMBL" id="SMO77475.1"/>
    </source>
</evidence>
<protein>
    <submittedName>
        <fullName evidence="2">Uncharacterized protein</fullName>
    </submittedName>
</protein>
<feature type="transmembrane region" description="Helical" evidence="1">
    <location>
        <begin position="39"/>
        <end position="58"/>
    </location>
</feature>
<dbReference type="Proteomes" id="UP000319040">
    <property type="component" value="Unassembled WGS sequence"/>
</dbReference>
<evidence type="ECO:0000256" key="1">
    <source>
        <dbReference type="SAM" id="Phobius"/>
    </source>
</evidence>
<sequence>MGKITLKYKLCLQLLYTKIKTIGKADGDKRKKARKKSGLSLYYSHSIVAGGFELISYTTRLTPFTLLMISLDTLAKNSYGK</sequence>
<keyword evidence="1" id="KW-0812">Transmembrane</keyword>
<name>A0A521E0W4_SACCC</name>
<evidence type="ECO:0000313" key="3">
    <source>
        <dbReference type="Proteomes" id="UP000319040"/>
    </source>
</evidence>
<keyword evidence="3" id="KW-1185">Reference proteome</keyword>